<dbReference type="Pfam" id="PF13743">
    <property type="entry name" value="Thioredoxin_5"/>
    <property type="match status" value="1"/>
</dbReference>
<dbReference type="InterPro" id="IPR046404">
    <property type="entry name" value="Adapter_SpxH"/>
</dbReference>
<keyword evidence="4" id="KW-1185">Reference proteome</keyword>
<dbReference type="CDD" id="cd03025">
    <property type="entry name" value="DsbA_FrnE_like"/>
    <property type="match status" value="1"/>
</dbReference>
<dbReference type="Gene3D" id="3.40.30.10">
    <property type="entry name" value="Glutaredoxin"/>
    <property type="match status" value="1"/>
</dbReference>
<evidence type="ECO:0000313" key="4">
    <source>
        <dbReference type="Proteomes" id="UP001596990"/>
    </source>
</evidence>
<protein>
    <recommendedName>
        <fullName evidence="2">ClpXP adapter protein SpxH</fullName>
    </recommendedName>
</protein>
<dbReference type="RefSeq" id="WP_386055948.1">
    <property type="nucleotide sequence ID" value="NZ_JBHTKL010000001.1"/>
</dbReference>
<dbReference type="Proteomes" id="UP001596990">
    <property type="component" value="Unassembled WGS sequence"/>
</dbReference>
<dbReference type="PANTHER" id="PTHR13887:SF47">
    <property type="entry name" value="CLPXP ADAPTER PROTEIN SPXH"/>
    <property type="match status" value="1"/>
</dbReference>
<sequence length="294" mass="33971">MSWKTTGASNEQNSAQYGFFDLLKRPVEIYVFIDPLCPECWSLEPFLKKLTIEYGRFFTIRPIISGKFASFKNKKVDNPQQMKKSWERTATRTGMSCDGDLWLENPVNKPSITALAVKAAELQGKKAGVRFLRKTQEYVFLNKQNIADEHVLIDCAKEALLDVEEFKKDLNSDTARRALQCDMKLTREMDVDTIPTIVLFNQSEEEAGIKMTGIYGYDVYVNVLKEMIEKDPKPAKKPELEAFMKHYRFVATKEVAVVYDWTEQQAKKELKKLVLKQTVKEVPVKHGTFWQFVD</sequence>
<evidence type="ECO:0000256" key="2">
    <source>
        <dbReference type="HAMAP-Rule" id="MF_02245"/>
    </source>
</evidence>
<evidence type="ECO:0000256" key="1">
    <source>
        <dbReference type="ARBA" id="ARBA00022490"/>
    </source>
</evidence>
<dbReference type="SUPFAM" id="SSF52833">
    <property type="entry name" value="Thioredoxin-like"/>
    <property type="match status" value="1"/>
</dbReference>
<evidence type="ECO:0000313" key="3">
    <source>
        <dbReference type="EMBL" id="MFD1017871.1"/>
    </source>
</evidence>
<name>A0ABW3KXR1_9BACI</name>
<keyword evidence="1 2" id="KW-0963">Cytoplasm</keyword>
<comment type="subunit">
    <text evidence="2">Interacts with Spx.</text>
</comment>
<reference evidence="4" key="1">
    <citation type="journal article" date="2019" name="Int. J. Syst. Evol. Microbiol.">
        <title>The Global Catalogue of Microorganisms (GCM) 10K type strain sequencing project: providing services to taxonomists for standard genome sequencing and annotation.</title>
        <authorList>
            <consortium name="The Broad Institute Genomics Platform"/>
            <consortium name="The Broad Institute Genome Sequencing Center for Infectious Disease"/>
            <person name="Wu L."/>
            <person name="Ma J."/>
        </authorList>
    </citation>
    <scope>NUCLEOTIDE SEQUENCE [LARGE SCALE GENOMIC DNA]</scope>
    <source>
        <strain evidence="4">CCUG 56607</strain>
    </source>
</reference>
<accession>A0ABW3KXR1</accession>
<dbReference type="PANTHER" id="PTHR13887">
    <property type="entry name" value="GLUTATHIONE S-TRANSFERASE KAPPA"/>
    <property type="match status" value="1"/>
</dbReference>
<gene>
    <name evidence="2" type="primary">spxH</name>
    <name evidence="3" type="ORF">ACFQ2J_01555</name>
</gene>
<dbReference type="HAMAP" id="MF_02245">
    <property type="entry name" value="Adapter_SpxH"/>
    <property type="match status" value="1"/>
</dbReference>
<comment type="caution">
    <text evidence="3">The sequence shown here is derived from an EMBL/GenBank/DDBJ whole genome shotgun (WGS) entry which is preliminary data.</text>
</comment>
<proteinExistence type="inferred from homology"/>
<dbReference type="Gene3D" id="1.10.472.60">
    <property type="entry name" value="putative protein disulfide isomerase domain"/>
    <property type="match status" value="1"/>
</dbReference>
<comment type="similarity">
    <text evidence="2">Belongs to the SpxH family.</text>
</comment>
<comment type="subcellular location">
    <subcellularLocation>
        <location evidence="2">Cytoplasm</location>
    </subcellularLocation>
</comment>
<organism evidence="3 4">
    <name type="scientific">Thalassobacillus hwangdonensis</name>
    <dbReference type="NCBI Taxonomy" id="546108"/>
    <lineage>
        <taxon>Bacteria</taxon>
        <taxon>Bacillati</taxon>
        <taxon>Bacillota</taxon>
        <taxon>Bacilli</taxon>
        <taxon>Bacillales</taxon>
        <taxon>Bacillaceae</taxon>
        <taxon>Thalassobacillus</taxon>
    </lineage>
</organism>
<comment type="function">
    <text evidence="2">Adapter protein required for efficient degradation of Spx by ClpXP under non-stress conditions. Interaction with Spx stabilizes Spx and exposes the C-terminus of Spx for recognition and proteolysis by ClpXP.</text>
</comment>
<dbReference type="InterPro" id="IPR036249">
    <property type="entry name" value="Thioredoxin-like_sf"/>
</dbReference>
<dbReference type="EMBL" id="JBHTKL010000001">
    <property type="protein sequence ID" value="MFD1017871.1"/>
    <property type="molecule type" value="Genomic_DNA"/>
</dbReference>